<dbReference type="GO" id="GO:0016787">
    <property type="term" value="F:hydrolase activity"/>
    <property type="evidence" value="ECO:0007669"/>
    <property type="project" value="UniProtKB-KW"/>
</dbReference>
<dbReference type="InterPro" id="IPR051411">
    <property type="entry name" value="Polyketide_trans_af380"/>
</dbReference>
<reference evidence="2 3" key="1">
    <citation type="journal article" date="2015" name="Genome Announc.">
        <title>Expanding the biotechnology potential of lactobacilli through comparative genomics of 213 strains and associated genera.</title>
        <authorList>
            <person name="Sun Z."/>
            <person name="Harris H.M."/>
            <person name="McCann A."/>
            <person name="Guo C."/>
            <person name="Argimon S."/>
            <person name="Zhang W."/>
            <person name="Yang X."/>
            <person name="Jeffery I.B."/>
            <person name="Cooney J.C."/>
            <person name="Kagawa T.F."/>
            <person name="Liu W."/>
            <person name="Song Y."/>
            <person name="Salvetti E."/>
            <person name="Wrobel A."/>
            <person name="Rasinkangas P."/>
            <person name="Parkhill J."/>
            <person name="Rea M.C."/>
            <person name="O'Sullivan O."/>
            <person name="Ritari J."/>
            <person name="Douillard F.P."/>
            <person name="Paul Ross R."/>
            <person name="Yang R."/>
            <person name="Briner A.E."/>
            <person name="Felis G.E."/>
            <person name="de Vos W.M."/>
            <person name="Barrangou R."/>
            <person name="Klaenhammer T.R."/>
            <person name="Caufield P.W."/>
            <person name="Cui Y."/>
            <person name="Zhang H."/>
            <person name="O'Toole P.W."/>
        </authorList>
    </citation>
    <scope>NUCLEOTIDE SEQUENCE [LARGE SCALE GENOMIC DNA]</scope>
    <source>
        <strain evidence="2 3">DSM 5661</strain>
    </source>
</reference>
<keyword evidence="3" id="KW-1185">Reference proteome</keyword>
<dbReference type="eggNOG" id="COG1073">
    <property type="taxonomic scope" value="Bacteria"/>
</dbReference>
<evidence type="ECO:0000313" key="3">
    <source>
        <dbReference type="Proteomes" id="UP000051223"/>
    </source>
</evidence>
<organism evidence="2 3">
    <name type="scientific">Lactobacillus hamsteri DSM 5661 = JCM 6256</name>
    <dbReference type="NCBI Taxonomy" id="1423754"/>
    <lineage>
        <taxon>Bacteria</taxon>
        <taxon>Bacillati</taxon>
        <taxon>Bacillota</taxon>
        <taxon>Bacilli</taxon>
        <taxon>Lactobacillales</taxon>
        <taxon>Lactobacillaceae</taxon>
        <taxon>Lactobacillus</taxon>
    </lineage>
</organism>
<dbReference type="Gene3D" id="3.40.50.1820">
    <property type="entry name" value="alpha/beta hydrolase"/>
    <property type="match status" value="1"/>
</dbReference>
<name>A0A0R1YE19_9LACO</name>
<dbReference type="PANTHER" id="PTHR47751">
    <property type="entry name" value="SUPERFAMILY HYDROLASE, PUTATIVE (AFU_ORTHOLOGUE AFUA_2G16580)-RELATED"/>
    <property type="match status" value="1"/>
</dbReference>
<feature type="domain" description="PET hydrolase/cutinase-like" evidence="1">
    <location>
        <begin position="35"/>
        <end position="168"/>
    </location>
</feature>
<dbReference type="Pfam" id="PF12740">
    <property type="entry name" value="PETase"/>
    <property type="match status" value="1"/>
</dbReference>
<evidence type="ECO:0000259" key="1">
    <source>
        <dbReference type="Pfam" id="PF12740"/>
    </source>
</evidence>
<keyword evidence="2" id="KW-0378">Hydrolase</keyword>
<accession>A0A0R1YE19</accession>
<dbReference type="STRING" id="1423754.FC39_GL000202"/>
<dbReference type="PANTHER" id="PTHR47751:SF1">
    <property type="entry name" value="SUPERFAMILY HYDROLASE, PUTATIVE (AFU_ORTHOLOGUE AFUA_2G16580)-RELATED"/>
    <property type="match status" value="1"/>
</dbReference>
<dbReference type="PATRIC" id="fig|1423754.3.peg.213"/>
<evidence type="ECO:0000313" key="2">
    <source>
        <dbReference type="EMBL" id="KRM40718.1"/>
    </source>
</evidence>
<dbReference type="EMBL" id="AZGI01000011">
    <property type="protein sequence ID" value="KRM40718.1"/>
    <property type="molecule type" value="Genomic_DNA"/>
</dbReference>
<dbReference type="InterPro" id="IPR041127">
    <property type="entry name" value="PET_hydrolase/cutinase-like"/>
</dbReference>
<dbReference type="AlphaFoldDB" id="A0A0R1YE19"/>
<dbReference type="SUPFAM" id="SSF53474">
    <property type="entry name" value="alpha/beta-Hydrolases"/>
    <property type="match status" value="1"/>
</dbReference>
<comment type="caution">
    <text evidence="2">The sequence shown here is derived from an EMBL/GenBank/DDBJ whole genome shotgun (WGS) entry which is preliminary data.</text>
</comment>
<dbReference type="Gene3D" id="1.10.10.800">
    <property type="match status" value="1"/>
</dbReference>
<sequence length="342" mass="38648">MIDKKGKNMTKLANDTRVFKIDPSIEVQNVRFDNRYGFTLAGHLYLPKDFEDGKKYAAIAISGPFGAVKEQSSGLYAQTLAERGFVTLAFDNSTTGESSGKKRNMASPDIFVEDYSAAVDFLGMQKFVDRERIGAIGICGLGSHVLTAASIDVRIKAVATSVMYDMSESMWDGLNNSKTEQQCELEKKYLADMRWKEAEEGQVNGPHELAFDENNKPIYWDKMFGKTLPEGADPVTTDFFNYYVGRAFHPRSVNSNGAWDALTPWGYYNFPLQQRIDKITAPKLVVTGEKAHSRYMAEEAYEKMNDPKELVIVPDATHVDLYDQMDKIPFDKFESFFKENLK</sequence>
<proteinExistence type="predicted"/>
<protein>
    <submittedName>
        <fullName evidence="2">Alpha beta superfamily hydrolase</fullName>
    </submittedName>
</protein>
<dbReference type="InterPro" id="IPR029058">
    <property type="entry name" value="AB_hydrolase_fold"/>
</dbReference>
<dbReference type="Proteomes" id="UP000051223">
    <property type="component" value="Unassembled WGS sequence"/>
</dbReference>
<gene>
    <name evidence="2" type="ORF">FC39_GL000202</name>
</gene>